<dbReference type="Proteomes" id="UP000004848">
    <property type="component" value="Unassembled WGS sequence"/>
</dbReference>
<gene>
    <name evidence="1" type="ORF">SIAM614_10488</name>
</gene>
<sequence length="60" mass="7360">MDWVFMQVFNVRTLREQENGCQSCQNRYVRARSRPLPDLQNFVWKHRSVLFLVAKRQKTF</sequence>
<reference evidence="1 2" key="1">
    <citation type="submission" date="2006-05" db="EMBL/GenBank/DDBJ databases">
        <authorList>
            <person name="King G."/>
            <person name="Ferriera S."/>
            <person name="Johnson J."/>
            <person name="Kravitz S."/>
            <person name="Beeson K."/>
            <person name="Sutton G."/>
            <person name="Rogers Y.-H."/>
            <person name="Friedman R."/>
            <person name="Frazier M."/>
            <person name="Venter J.C."/>
        </authorList>
    </citation>
    <scope>NUCLEOTIDE SEQUENCE [LARGE SCALE GENOMIC DNA]</scope>
    <source>
        <strain evidence="2">ATCC 25650 / DSM 13394 / JCM 20685 / NBRC 16684 / NCIMB 2208 / IAM 12614 / B1</strain>
    </source>
</reference>
<evidence type="ECO:0000313" key="1">
    <source>
        <dbReference type="EMBL" id="EAV46250.1"/>
    </source>
</evidence>
<accession>A0NMF5</accession>
<organism evidence="1 2">
    <name type="scientific">Roseibium aggregatum (strain ATCC 25650 / DSM 13394 / JCM 20685 / NBRC 16684 / NCIMB 2208 / IAM 12614 / B1)</name>
    <name type="common">Stappia aggregata</name>
    <dbReference type="NCBI Taxonomy" id="384765"/>
    <lineage>
        <taxon>Bacteria</taxon>
        <taxon>Pseudomonadati</taxon>
        <taxon>Pseudomonadota</taxon>
        <taxon>Alphaproteobacteria</taxon>
        <taxon>Hyphomicrobiales</taxon>
        <taxon>Stappiaceae</taxon>
        <taxon>Roseibium</taxon>
    </lineage>
</organism>
<comment type="caution">
    <text evidence="1">The sequence shown here is derived from an EMBL/GenBank/DDBJ whole genome shotgun (WGS) entry which is preliminary data.</text>
</comment>
<name>A0NMF5_ROSAI</name>
<dbReference type="EMBL" id="AAUW01000001">
    <property type="protein sequence ID" value="EAV46250.1"/>
    <property type="molecule type" value="Genomic_DNA"/>
</dbReference>
<dbReference type="AlphaFoldDB" id="A0NMF5"/>
<evidence type="ECO:0000313" key="2">
    <source>
        <dbReference type="Proteomes" id="UP000004848"/>
    </source>
</evidence>
<protein>
    <submittedName>
        <fullName evidence="1">Fatty acid/phospholipid synthesis protein</fullName>
    </submittedName>
</protein>
<proteinExistence type="predicted"/>